<keyword evidence="1" id="KW-0812">Transmembrane</keyword>
<evidence type="ECO:0000313" key="2">
    <source>
        <dbReference type="EMBL" id="CAB0011899.1"/>
    </source>
</evidence>
<gene>
    <name evidence="2" type="ORF">NTEN_LOCUS16756</name>
</gene>
<reference evidence="2 3" key="1">
    <citation type="submission" date="2020-02" db="EMBL/GenBank/DDBJ databases">
        <authorList>
            <person name="Ferguson B K."/>
        </authorList>
    </citation>
    <scope>NUCLEOTIDE SEQUENCE [LARGE SCALE GENOMIC DNA]</scope>
</reference>
<feature type="transmembrane region" description="Helical" evidence="1">
    <location>
        <begin position="49"/>
        <end position="68"/>
    </location>
</feature>
<evidence type="ECO:0000313" key="3">
    <source>
        <dbReference type="Proteomes" id="UP000479000"/>
    </source>
</evidence>
<keyword evidence="1" id="KW-0472">Membrane</keyword>
<keyword evidence="3" id="KW-1185">Reference proteome</keyword>
<dbReference type="AlphaFoldDB" id="A0A6H5HEF4"/>
<accession>A0A6H5HEF4</accession>
<keyword evidence="1" id="KW-1133">Transmembrane helix</keyword>
<evidence type="ECO:0000256" key="1">
    <source>
        <dbReference type="SAM" id="Phobius"/>
    </source>
</evidence>
<protein>
    <submittedName>
        <fullName evidence="2">Uncharacterized protein</fullName>
    </submittedName>
</protein>
<proteinExistence type="predicted"/>
<dbReference type="Proteomes" id="UP000479000">
    <property type="component" value="Unassembled WGS sequence"/>
</dbReference>
<organism evidence="2 3">
    <name type="scientific">Nesidiocoris tenuis</name>
    <dbReference type="NCBI Taxonomy" id="355587"/>
    <lineage>
        <taxon>Eukaryota</taxon>
        <taxon>Metazoa</taxon>
        <taxon>Ecdysozoa</taxon>
        <taxon>Arthropoda</taxon>
        <taxon>Hexapoda</taxon>
        <taxon>Insecta</taxon>
        <taxon>Pterygota</taxon>
        <taxon>Neoptera</taxon>
        <taxon>Paraneoptera</taxon>
        <taxon>Hemiptera</taxon>
        <taxon>Heteroptera</taxon>
        <taxon>Panheteroptera</taxon>
        <taxon>Cimicomorpha</taxon>
        <taxon>Miridae</taxon>
        <taxon>Dicyphina</taxon>
        <taxon>Nesidiocoris</taxon>
    </lineage>
</organism>
<sequence>MYSRYHIHLMNGAESTNAIGFGETEGNRLPGRGMFNCELEPSYGSTYSMYLFVIFHPSFMRWLYFFLYRIKNNFPFQKTFFRKISK</sequence>
<feature type="non-terminal residue" evidence="2">
    <location>
        <position position="86"/>
    </location>
</feature>
<name>A0A6H5HEF4_9HEMI</name>
<dbReference type="EMBL" id="CADCXU010024438">
    <property type="protein sequence ID" value="CAB0011899.1"/>
    <property type="molecule type" value="Genomic_DNA"/>
</dbReference>